<dbReference type="EMBL" id="MU069507">
    <property type="protein sequence ID" value="KAF5840649.1"/>
    <property type="molecule type" value="Genomic_DNA"/>
</dbReference>
<evidence type="ECO:0000256" key="1">
    <source>
        <dbReference type="ARBA" id="ARBA00004604"/>
    </source>
</evidence>
<feature type="compositionally biased region" description="Low complexity" evidence="4">
    <location>
        <begin position="438"/>
        <end position="447"/>
    </location>
</feature>
<dbReference type="PANTHER" id="PTHR14150">
    <property type="entry name" value="U3 SMALL NUCLEOLAR RNA-ASSOCIATED PROTEIN 14"/>
    <property type="match status" value="1"/>
</dbReference>
<name>A0ABQ7H1B2_DUNSA</name>
<gene>
    <name evidence="5" type="ORF">DUNSADRAFT_16022</name>
</gene>
<feature type="compositionally biased region" description="Acidic residues" evidence="4">
    <location>
        <begin position="94"/>
        <end position="111"/>
    </location>
</feature>
<feature type="compositionally biased region" description="Basic and acidic residues" evidence="4">
    <location>
        <begin position="595"/>
        <end position="609"/>
    </location>
</feature>
<feature type="region of interest" description="Disordered" evidence="4">
    <location>
        <begin position="1"/>
        <end position="237"/>
    </location>
</feature>
<comment type="caution">
    <text evidence="5">The sequence shown here is derived from an EMBL/GenBank/DDBJ whole genome shotgun (WGS) entry which is preliminary data.</text>
</comment>
<feature type="compositionally biased region" description="Basic and acidic residues" evidence="4">
    <location>
        <begin position="572"/>
        <end position="584"/>
    </location>
</feature>
<dbReference type="Proteomes" id="UP000815325">
    <property type="component" value="Unassembled WGS sequence"/>
</dbReference>
<feature type="compositionally biased region" description="Basic residues" evidence="4">
    <location>
        <begin position="1"/>
        <end position="11"/>
    </location>
</feature>
<dbReference type="PANTHER" id="PTHR14150:SF12">
    <property type="entry name" value="U3 SMALL NUCLEOLAR RNA-ASSOCIATED PROTEIN 14 HOMOLOG A"/>
    <property type="match status" value="1"/>
</dbReference>
<feature type="region of interest" description="Disordered" evidence="4">
    <location>
        <begin position="426"/>
        <end position="809"/>
    </location>
</feature>
<feature type="compositionally biased region" description="Basic and acidic residues" evidence="4">
    <location>
        <begin position="427"/>
        <end position="436"/>
    </location>
</feature>
<feature type="compositionally biased region" description="Acidic residues" evidence="4">
    <location>
        <begin position="63"/>
        <end position="83"/>
    </location>
</feature>
<feature type="compositionally biased region" description="Acidic residues" evidence="4">
    <location>
        <begin position="585"/>
        <end position="594"/>
    </location>
</feature>
<comment type="subcellular location">
    <subcellularLocation>
        <location evidence="1">Nucleus</location>
        <location evidence="1">Nucleolus</location>
    </subcellularLocation>
</comment>
<feature type="compositionally biased region" description="Basic residues" evidence="4">
    <location>
        <begin position="20"/>
        <end position="33"/>
    </location>
</feature>
<keyword evidence="6" id="KW-1185">Reference proteome</keyword>
<evidence type="ECO:0000313" key="5">
    <source>
        <dbReference type="EMBL" id="KAF5840649.1"/>
    </source>
</evidence>
<evidence type="ECO:0000256" key="3">
    <source>
        <dbReference type="ARBA" id="ARBA00023242"/>
    </source>
</evidence>
<feature type="compositionally biased region" description="Acidic residues" evidence="4">
    <location>
        <begin position="118"/>
        <end position="142"/>
    </location>
</feature>
<keyword evidence="2" id="KW-0597">Phosphoprotein</keyword>
<evidence type="ECO:0000313" key="6">
    <source>
        <dbReference type="Proteomes" id="UP000815325"/>
    </source>
</evidence>
<organism evidence="5 6">
    <name type="scientific">Dunaliella salina</name>
    <name type="common">Green alga</name>
    <name type="synonym">Protococcus salinus</name>
    <dbReference type="NCBI Taxonomy" id="3046"/>
    <lineage>
        <taxon>Eukaryota</taxon>
        <taxon>Viridiplantae</taxon>
        <taxon>Chlorophyta</taxon>
        <taxon>core chlorophytes</taxon>
        <taxon>Chlorophyceae</taxon>
        <taxon>CS clade</taxon>
        <taxon>Chlamydomonadales</taxon>
        <taxon>Dunaliellaceae</taxon>
        <taxon>Dunaliella</taxon>
    </lineage>
</organism>
<evidence type="ECO:0000256" key="4">
    <source>
        <dbReference type="SAM" id="MobiDB-lite"/>
    </source>
</evidence>
<protein>
    <submittedName>
        <fullName evidence="5">Utp14 protein-domain-containing protein</fullName>
    </submittedName>
</protein>
<reference evidence="5" key="1">
    <citation type="submission" date="2017-08" db="EMBL/GenBank/DDBJ databases">
        <authorList>
            <person name="Polle J.E."/>
            <person name="Barry K."/>
            <person name="Cushman J."/>
            <person name="Schmutz J."/>
            <person name="Tran D."/>
            <person name="Hathwaick L.T."/>
            <person name="Yim W.C."/>
            <person name="Jenkins J."/>
            <person name="Mckie-Krisberg Z.M."/>
            <person name="Prochnik S."/>
            <person name="Lindquist E."/>
            <person name="Dockter R.B."/>
            <person name="Adam C."/>
            <person name="Molina H."/>
            <person name="Bunkerborg J."/>
            <person name="Jin E."/>
            <person name="Buchheim M."/>
            <person name="Magnuson J."/>
        </authorList>
    </citation>
    <scope>NUCLEOTIDE SEQUENCE</scope>
    <source>
        <strain evidence="5">CCAP 19/18</strain>
    </source>
</reference>
<proteinExistence type="predicted"/>
<dbReference type="InterPro" id="IPR006709">
    <property type="entry name" value="SSU_processome_Utp14"/>
</dbReference>
<dbReference type="Pfam" id="PF04615">
    <property type="entry name" value="Utp14"/>
    <property type="match status" value="2"/>
</dbReference>
<feature type="compositionally biased region" description="Gly residues" evidence="4">
    <location>
        <begin position="477"/>
        <end position="486"/>
    </location>
</feature>
<sequence length="990" mass="106683">MARGQGLKRKPQQGGQPVGKKAKGAGKLGKKQQRLQQHDLYEADDSDPDEEKHKSRYDKVENYEYEMPSDYEDEEIDEDLAFTEEDKKKYAGWFDDEGEDEEDGEEHESAEEGGSSEADMDMLDSDQEVEGAPSEEDEEEQAEEHQEQQEGEEEDGFLDMLEGGSSGEEDSGEGKGASAEEEEHGDDEQHRLMLQSVLGQQSQPKVAGAKRAQQPVVDEAYPESEYNLNPGAASTGTGDELTLADLMQGLGGDVKRKLPGTTRKLLEKMSGGERKAVPAPLPRVIKERQERKAGYEATNKDVVKWQPIVKANREAPTLRFTSSRDEVPRINSTAAIGTALAYAAKRKALKMGDAIALEGVEGDEAKRAERAQLESAELDRAKERLTLKHRNTSRWARRALKRGATLHDPGTKAAIADQIQIGQALKRKIEGGRDSDSEGSTEASTSASEDDEQKGGGNKPKPQTMSRAKALAMEMMAGGGHQGGGDEQQQPKKGLFGLPFMARAQEKKRQAAQQEAEAVLRDLQQEQQQLGGEGSDPDLQGTFGNAGAGHEGREAASGRFNFGGQQGSARGGHGDGSDSDRGAGLEDDEFSDDDGGLHEDAEAKAERLSKVAGGSGREEGGTAVKQQQQQQQQRGRRRGQQQQQQQSAEDEAALLGPRPGLAFRSGPQGLGYYPDPVQSPPVNPTGPSLGGKARKHQTQQQGVVRIAGMPTESPAAGLSSDSRASKHACSEGGTANGAGGTAAAAAGKGHGHSNKGQQKQSVAGRDARMGGAGDDSGSASEEEDERQKGGKAQEGMRPAPASHEATQQELIRMAFAGDDVEAEFAADKAAEVGAELPHIEEPSVLPGWGVWQDQQRNPKWMKQAKEKAQREREKAAEGRQDKGLKFVTISEKWDKKAMGAYTTPSVPFPFDSKETYERSIRQPLGRQYNPDSAFRDLTRPAILKNTGVIIDPIRYSKPLAKHTSEVAGKATKPKVLTVAGGANQKPKKRA</sequence>
<feature type="compositionally biased region" description="Basic and acidic residues" evidence="4">
    <location>
        <begin position="50"/>
        <end position="62"/>
    </location>
</feature>
<keyword evidence="3" id="KW-0539">Nucleus</keyword>
<accession>A0ABQ7H1B2</accession>
<evidence type="ECO:0000256" key="2">
    <source>
        <dbReference type="ARBA" id="ARBA00022553"/>
    </source>
</evidence>